<dbReference type="SUPFAM" id="SSF55008">
    <property type="entry name" value="HMA, heavy metal-associated domain"/>
    <property type="match status" value="1"/>
</dbReference>
<dbReference type="CDD" id="cd00371">
    <property type="entry name" value="HMA"/>
    <property type="match status" value="1"/>
</dbReference>
<accession>A0A2M7RG96</accession>
<dbReference type="InterPro" id="IPR036163">
    <property type="entry name" value="HMA_dom_sf"/>
</dbReference>
<evidence type="ECO:0000259" key="1">
    <source>
        <dbReference type="PROSITE" id="PS50846"/>
    </source>
</evidence>
<reference evidence="2 3" key="1">
    <citation type="submission" date="2017-09" db="EMBL/GenBank/DDBJ databases">
        <title>Depth-based differentiation of microbial function through sediment-hosted aquifers and enrichment of novel symbionts in the deep terrestrial subsurface.</title>
        <authorList>
            <person name="Probst A.J."/>
            <person name="Ladd B."/>
            <person name="Jarett J.K."/>
            <person name="Geller-Mcgrath D.E."/>
            <person name="Sieber C.M."/>
            <person name="Emerson J.B."/>
            <person name="Anantharaman K."/>
            <person name="Thomas B.C."/>
            <person name="Malmstrom R."/>
            <person name="Stieglmeier M."/>
            <person name="Klingl A."/>
            <person name="Woyke T."/>
            <person name="Ryan C.M."/>
            <person name="Banfield J.F."/>
        </authorList>
    </citation>
    <scope>NUCLEOTIDE SEQUENCE [LARGE SCALE GENOMIC DNA]</scope>
    <source>
        <strain evidence="2">CG_4_10_14_0_8_um_filter_42_10</strain>
    </source>
</reference>
<feature type="domain" description="HMA" evidence="1">
    <location>
        <begin position="1"/>
        <end position="66"/>
    </location>
</feature>
<dbReference type="Proteomes" id="UP000230779">
    <property type="component" value="Unassembled WGS sequence"/>
</dbReference>
<evidence type="ECO:0000313" key="2">
    <source>
        <dbReference type="EMBL" id="PIY95779.1"/>
    </source>
</evidence>
<dbReference type="PROSITE" id="PS50846">
    <property type="entry name" value="HMA_2"/>
    <property type="match status" value="1"/>
</dbReference>
<dbReference type="EMBL" id="PFMD01000068">
    <property type="protein sequence ID" value="PIY95779.1"/>
    <property type="molecule type" value="Genomic_DNA"/>
</dbReference>
<dbReference type="Gene3D" id="3.30.70.100">
    <property type="match status" value="1"/>
</dbReference>
<gene>
    <name evidence="2" type="ORF">COY66_05970</name>
</gene>
<name>A0A2M7RG96_9BACT</name>
<proteinExistence type="predicted"/>
<organism evidence="2 3">
    <name type="scientific">Candidatus Kerfeldbacteria bacterium CG_4_10_14_0_8_um_filter_42_10</name>
    <dbReference type="NCBI Taxonomy" id="2014248"/>
    <lineage>
        <taxon>Bacteria</taxon>
        <taxon>Candidatus Kerfeldiibacteriota</taxon>
    </lineage>
</organism>
<comment type="caution">
    <text evidence="2">The sequence shown here is derived from an EMBL/GenBank/DDBJ whole genome shotgun (WGS) entry which is preliminary data.</text>
</comment>
<dbReference type="Pfam" id="PF00403">
    <property type="entry name" value="HMA"/>
    <property type="match status" value="1"/>
</dbReference>
<sequence length="70" mass="7773">MKTVINIRGMHCPSCKLLLEDACLELPEIQSCNVDYLNGQAEIEHNGPLNSSLLKSKIENMGKYVVELPS</sequence>
<evidence type="ECO:0000313" key="3">
    <source>
        <dbReference type="Proteomes" id="UP000230779"/>
    </source>
</evidence>
<protein>
    <recommendedName>
        <fullName evidence="1">HMA domain-containing protein</fullName>
    </recommendedName>
</protein>
<dbReference type="InterPro" id="IPR006121">
    <property type="entry name" value="HMA_dom"/>
</dbReference>
<dbReference type="GO" id="GO:0046872">
    <property type="term" value="F:metal ion binding"/>
    <property type="evidence" value="ECO:0007669"/>
    <property type="project" value="InterPro"/>
</dbReference>
<dbReference type="AlphaFoldDB" id="A0A2M7RG96"/>